<dbReference type="EMBL" id="JACIEU010000006">
    <property type="protein sequence ID" value="MBB4147946.1"/>
    <property type="molecule type" value="Genomic_DNA"/>
</dbReference>
<name>A0A7W6LP72_9SPHN</name>
<gene>
    <name evidence="1" type="ORF">GGQ90_001724</name>
</gene>
<protein>
    <submittedName>
        <fullName evidence="1">Uncharacterized protein</fullName>
    </submittedName>
</protein>
<comment type="caution">
    <text evidence="1">The sequence shown here is derived from an EMBL/GenBank/DDBJ whole genome shotgun (WGS) entry which is preliminary data.</text>
</comment>
<accession>A0A7W6LP72</accession>
<evidence type="ECO:0000313" key="1">
    <source>
        <dbReference type="EMBL" id="MBB4147946.1"/>
    </source>
</evidence>
<evidence type="ECO:0000313" key="2">
    <source>
        <dbReference type="Proteomes" id="UP000590524"/>
    </source>
</evidence>
<keyword evidence="2" id="KW-1185">Reference proteome</keyword>
<dbReference type="AlphaFoldDB" id="A0A7W6LP72"/>
<reference evidence="1 2" key="1">
    <citation type="submission" date="2020-08" db="EMBL/GenBank/DDBJ databases">
        <title>Genomic Encyclopedia of Type Strains, Phase IV (KMG-IV): sequencing the most valuable type-strain genomes for metagenomic binning, comparative biology and taxonomic classification.</title>
        <authorList>
            <person name="Goeker M."/>
        </authorList>
    </citation>
    <scope>NUCLEOTIDE SEQUENCE [LARGE SCALE GENOMIC DNA]</scope>
    <source>
        <strain evidence="1 2">DSM 19371</strain>
    </source>
</reference>
<dbReference type="Proteomes" id="UP000590524">
    <property type="component" value="Unassembled WGS sequence"/>
</dbReference>
<dbReference type="RefSeq" id="WP_188081739.1">
    <property type="nucleotide sequence ID" value="NZ_JACIEU010000006.1"/>
</dbReference>
<proteinExistence type="predicted"/>
<organism evidence="1 2">
    <name type="scientific">Sphingobium scionense</name>
    <dbReference type="NCBI Taxonomy" id="1404341"/>
    <lineage>
        <taxon>Bacteria</taxon>
        <taxon>Pseudomonadati</taxon>
        <taxon>Pseudomonadota</taxon>
        <taxon>Alphaproteobacteria</taxon>
        <taxon>Sphingomonadales</taxon>
        <taxon>Sphingomonadaceae</taxon>
        <taxon>Sphingobium</taxon>
    </lineage>
</organism>
<sequence length="191" mass="20916">MSEKRDIAMIRALQTVIGEMGDMPIPISALWLQRLINRAGVPCEIYDCEAREVDAIALSTLCTLALRNCTFRHYEAPAPAIEWTPARDEPGAYRVGHSLQPHVADAMCASVCIGGGAFSTIPNPMAGHHGSIGWNLTYGNPIPLRLTARIMIESYEYLISGSINMKEATHRLRLLRGAYRSLALRARAGGL</sequence>